<keyword evidence="2" id="KW-0464">Manganese</keyword>
<feature type="domain" description="Peptidase M20 dimerisation" evidence="3">
    <location>
        <begin position="193"/>
        <end position="284"/>
    </location>
</feature>
<evidence type="ECO:0000256" key="1">
    <source>
        <dbReference type="ARBA" id="ARBA00022801"/>
    </source>
</evidence>
<dbReference type="AlphaFoldDB" id="A0A9D1I573"/>
<keyword evidence="2" id="KW-0479">Metal-binding</keyword>
<dbReference type="EMBL" id="DVMO01000108">
    <property type="protein sequence ID" value="HIU28199.1"/>
    <property type="molecule type" value="Genomic_DNA"/>
</dbReference>
<evidence type="ECO:0000256" key="2">
    <source>
        <dbReference type="PIRSR" id="PIRSR005962-1"/>
    </source>
</evidence>
<dbReference type="PIRSF" id="PIRSF005962">
    <property type="entry name" value="Pept_M20D_amidohydro"/>
    <property type="match status" value="1"/>
</dbReference>
<protein>
    <submittedName>
        <fullName evidence="4">Amidohydrolase</fullName>
    </submittedName>
</protein>
<keyword evidence="1" id="KW-0378">Hydrolase</keyword>
<feature type="binding site" evidence="2">
    <location>
        <position position="369"/>
    </location>
    <ligand>
        <name>Mn(2+)</name>
        <dbReference type="ChEBI" id="CHEBI:29035"/>
        <label>2</label>
    </ligand>
</feature>
<reference evidence="4" key="1">
    <citation type="submission" date="2020-10" db="EMBL/GenBank/DDBJ databases">
        <authorList>
            <person name="Gilroy R."/>
        </authorList>
    </citation>
    <scope>NUCLEOTIDE SEQUENCE</scope>
    <source>
        <strain evidence="4">11300</strain>
    </source>
</reference>
<dbReference type="Pfam" id="PF07687">
    <property type="entry name" value="M20_dimer"/>
    <property type="match status" value="1"/>
</dbReference>
<reference evidence="4" key="2">
    <citation type="journal article" date="2021" name="PeerJ">
        <title>Extensive microbial diversity within the chicken gut microbiome revealed by metagenomics and culture.</title>
        <authorList>
            <person name="Gilroy R."/>
            <person name="Ravi A."/>
            <person name="Getino M."/>
            <person name="Pursley I."/>
            <person name="Horton D.L."/>
            <person name="Alikhan N.F."/>
            <person name="Baker D."/>
            <person name="Gharbi K."/>
            <person name="Hall N."/>
            <person name="Watson M."/>
            <person name="Adriaenssens E.M."/>
            <person name="Foster-Nyarko E."/>
            <person name="Jarju S."/>
            <person name="Secka A."/>
            <person name="Antonio M."/>
            <person name="Oren A."/>
            <person name="Chaudhuri R.R."/>
            <person name="La Ragione R."/>
            <person name="Hildebrand F."/>
            <person name="Pallen M.J."/>
        </authorList>
    </citation>
    <scope>NUCLEOTIDE SEQUENCE</scope>
    <source>
        <strain evidence="4">11300</strain>
    </source>
</reference>
<comment type="cofactor">
    <cofactor evidence="2">
        <name>Mn(2+)</name>
        <dbReference type="ChEBI" id="CHEBI:29035"/>
    </cofactor>
    <text evidence="2">The Mn(2+) ion enhances activity.</text>
</comment>
<evidence type="ECO:0000259" key="3">
    <source>
        <dbReference type="Pfam" id="PF07687"/>
    </source>
</evidence>
<feature type="binding site" evidence="2">
    <location>
        <position position="105"/>
    </location>
    <ligand>
        <name>Mn(2+)</name>
        <dbReference type="ChEBI" id="CHEBI:29035"/>
        <label>2</label>
    </ligand>
</feature>
<evidence type="ECO:0000313" key="4">
    <source>
        <dbReference type="EMBL" id="HIU28199.1"/>
    </source>
</evidence>
<dbReference type="GO" id="GO:0046872">
    <property type="term" value="F:metal ion binding"/>
    <property type="evidence" value="ECO:0007669"/>
    <property type="project" value="UniProtKB-KW"/>
</dbReference>
<dbReference type="SUPFAM" id="SSF55031">
    <property type="entry name" value="Bacterial exopeptidase dimerisation domain"/>
    <property type="match status" value="1"/>
</dbReference>
<dbReference type="Gene3D" id="3.30.70.360">
    <property type="match status" value="1"/>
</dbReference>
<dbReference type="InterPro" id="IPR002933">
    <property type="entry name" value="Peptidase_M20"/>
</dbReference>
<comment type="caution">
    <text evidence="4">The sequence shown here is derived from an EMBL/GenBank/DDBJ whole genome shotgun (WGS) entry which is preliminary data.</text>
</comment>
<sequence length="399" mass="43507">MEHILQAVEKIMPEIIEIRREIHRHPEIGRKEVRTTALIKEKLMEYGVDEIQSPMPTGAVALIHGTGQGNAGLCAAVRADIDALPVQEETGLPFSSQVPGMMHACGHDMHASMLLGAAKILCENRDKFSGTIKLIFQPSEDTLPGGAKELVEKGVMEDPHVDVIFGLHMVPDESVVGEVEFHKGPLTTSVDLFDITVKGKGGHGSTPHLTRDPILAACQMVTLLQQIQSRYTDPMETVIFPICSFHSGDAPNVIPEEAKFGGVARSYIPEIRKQVTEQVFNIAKGVEAISGTKVDINHYEGYPACYNDPELTEETMKAMAEAIGAEHVSEKKDPYSFSEDFSYYTEMTGTPGVYMMVKAGHEGELVALHNAKCAMKEDAMPYGIAALVTAATAYLNGRE</sequence>
<dbReference type="CDD" id="cd03886">
    <property type="entry name" value="M20_Acy1"/>
    <property type="match status" value="1"/>
</dbReference>
<feature type="binding site" evidence="2">
    <location>
        <position position="168"/>
    </location>
    <ligand>
        <name>Mn(2+)</name>
        <dbReference type="ChEBI" id="CHEBI:29035"/>
        <label>2</label>
    </ligand>
</feature>
<gene>
    <name evidence="4" type="ORF">IAD16_07470</name>
</gene>
<organism evidence="4 5">
    <name type="scientific">Candidatus Fimisoma avicola</name>
    <dbReference type="NCBI Taxonomy" id="2840826"/>
    <lineage>
        <taxon>Bacteria</taxon>
        <taxon>Bacillati</taxon>
        <taxon>Bacillota</taxon>
        <taxon>Clostridia</taxon>
        <taxon>Eubacteriales</taxon>
        <taxon>Candidatus Fimisoma</taxon>
    </lineage>
</organism>
<dbReference type="Gene3D" id="3.40.630.10">
    <property type="entry name" value="Zn peptidases"/>
    <property type="match status" value="1"/>
</dbReference>
<dbReference type="InterPro" id="IPR011650">
    <property type="entry name" value="Peptidase_M20_dimer"/>
</dbReference>
<dbReference type="Pfam" id="PF01546">
    <property type="entry name" value="Peptidase_M20"/>
    <property type="match status" value="1"/>
</dbReference>
<dbReference type="FunFam" id="3.30.70.360:FF:000001">
    <property type="entry name" value="N-acetyldiaminopimelate deacetylase"/>
    <property type="match status" value="1"/>
</dbReference>
<dbReference type="NCBIfam" id="TIGR01891">
    <property type="entry name" value="amidohydrolases"/>
    <property type="match status" value="1"/>
</dbReference>
<dbReference type="GO" id="GO:0050118">
    <property type="term" value="F:N-acetyldiaminopimelate deacetylase activity"/>
    <property type="evidence" value="ECO:0007669"/>
    <property type="project" value="UniProtKB-ARBA"/>
</dbReference>
<dbReference type="InterPro" id="IPR017439">
    <property type="entry name" value="Amidohydrolase"/>
</dbReference>
<dbReference type="PANTHER" id="PTHR11014">
    <property type="entry name" value="PEPTIDASE M20 FAMILY MEMBER"/>
    <property type="match status" value="1"/>
</dbReference>
<name>A0A9D1I573_9FIRM</name>
<dbReference type="GO" id="GO:0019877">
    <property type="term" value="P:diaminopimelate biosynthetic process"/>
    <property type="evidence" value="ECO:0007669"/>
    <property type="project" value="UniProtKB-ARBA"/>
</dbReference>
<feature type="binding site" evidence="2">
    <location>
        <position position="107"/>
    </location>
    <ligand>
        <name>Mn(2+)</name>
        <dbReference type="ChEBI" id="CHEBI:29035"/>
        <label>2</label>
    </ligand>
</feature>
<dbReference type="Proteomes" id="UP000824091">
    <property type="component" value="Unassembled WGS sequence"/>
</dbReference>
<proteinExistence type="predicted"/>
<dbReference type="SUPFAM" id="SSF53187">
    <property type="entry name" value="Zn-dependent exopeptidases"/>
    <property type="match status" value="1"/>
</dbReference>
<evidence type="ECO:0000313" key="5">
    <source>
        <dbReference type="Proteomes" id="UP000824091"/>
    </source>
</evidence>
<dbReference type="InterPro" id="IPR036264">
    <property type="entry name" value="Bact_exopeptidase_dim_dom"/>
</dbReference>
<dbReference type="PANTHER" id="PTHR11014:SF63">
    <property type="entry name" value="METALLOPEPTIDASE, PUTATIVE (AFU_ORTHOLOGUE AFUA_6G09600)-RELATED"/>
    <property type="match status" value="1"/>
</dbReference>
<accession>A0A9D1I573</accession>